<dbReference type="InterPro" id="IPR049551">
    <property type="entry name" value="PKS_DH_C"/>
</dbReference>
<dbReference type="InterPro" id="IPR036736">
    <property type="entry name" value="ACP-like_sf"/>
</dbReference>
<feature type="domain" description="Carrier" evidence="8">
    <location>
        <begin position="2196"/>
        <end position="2273"/>
    </location>
</feature>
<dbReference type="InterPro" id="IPR049900">
    <property type="entry name" value="PKS_mFAS_DH"/>
</dbReference>
<dbReference type="Gene3D" id="3.40.50.720">
    <property type="entry name" value="NAD(P)-binding Rossmann-like Domain"/>
    <property type="match status" value="3"/>
</dbReference>
<dbReference type="InterPro" id="IPR016036">
    <property type="entry name" value="Malonyl_transacylase_ACP-bd"/>
</dbReference>
<dbReference type="SMART" id="SM00823">
    <property type="entry name" value="PKS_PP"/>
    <property type="match status" value="1"/>
</dbReference>
<dbReference type="FunFam" id="3.40.50.720:FF:000209">
    <property type="entry name" value="Polyketide synthase Pks12"/>
    <property type="match status" value="1"/>
</dbReference>
<dbReference type="GO" id="GO:0005737">
    <property type="term" value="C:cytoplasm"/>
    <property type="evidence" value="ECO:0007669"/>
    <property type="project" value="TreeGrafter"/>
</dbReference>
<dbReference type="PROSITE" id="PS50075">
    <property type="entry name" value="CARRIER"/>
    <property type="match status" value="1"/>
</dbReference>
<dbReference type="SUPFAM" id="SSF52151">
    <property type="entry name" value="FabD/lysophospholipase-like"/>
    <property type="match status" value="1"/>
</dbReference>
<dbReference type="GO" id="GO:0004315">
    <property type="term" value="F:3-oxoacyl-[acyl-carrier-protein] synthase activity"/>
    <property type="evidence" value="ECO:0007669"/>
    <property type="project" value="InterPro"/>
</dbReference>
<feature type="domain" description="PKS/mFAS DH" evidence="10">
    <location>
        <begin position="1016"/>
        <end position="1291"/>
    </location>
</feature>
<dbReference type="Gene3D" id="3.40.47.10">
    <property type="match status" value="1"/>
</dbReference>
<dbReference type="InterPro" id="IPR020806">
    <property type="entry name" value="PKS_PP-bd"/>
</dbReference>
<evidence type="ECO:0000259" key="8">
    <source>
        <dbReference type="PROSITE" id="PS50075"/>
    </source>
</evidence>
<dbReference type="CDD" id="cd05195">
    <property type="entry name" value="enoyl_red"/>
    <property type="match status" value="1"/>
</dbReference>
<evidence type="ECO:0000313" key="11">
    <source>
        <dbReference type="EMBL" id="OWV11094.1"/>
    </source>
</evidence>
<dbReference type="SUPFAM" id="SSF51735">
    <property type="entry name" value="NAD(P)-binding Rossmann-fold domains"/>
    <property type="match status" value="3"/>
</dbReference>
<dbReference type="Pfam" id="PF16197">
    <property type="entry name" value="KAsynt_C_assoc"/>
    <property type="match status" value="1"/>
</dbReference>
<dbReference type="SUPFAM" id="SSF50129">
    <property type="entry name" value="GroES-like"/>
    <property type="match status" value="1"/>
</dbReference>
<dbReference type="Pfam" id="PF21089">
    <property type="entry name" value="PKS_DH_N"/>
    <property type="match status" value="1"/>
</dbReference>
<dbReference type="CDD" id="cd00833">
    <property type="entry name" value="PKS"/>
    <property type="match status" value="1"/>
</dbReference>
<reference evidence="11 12" key="1">
    <citation type="submission" date="2017-03" db="EMBL/GenBank/DDBJ databases">
        <title>Whole genome sequence of Micromonospora wenchangensis, isolated from mangrove soil.</title>
        <authorList>
            <person name="Yang H."/>
        </authorList>
    </citation>
    <scope>NUCLEOTIDE SEQUENCE [LARGE SCALE GENOMIC DNA]</scope>
    <source>
        <strain evidence="11 12">CCTCC AA 2012002</strain>
    </source>
</reference>
<dbReference type="SMART" id="SM00825">
    <property type="entry name" value="PKS_KS"/>
    <property type="match status" value="1"/>
</dbReference>
<dbReference type="InterPro" id="IPR014043">
    <property type="entry name" value="Acyl_transferase_dom"/>
</dbReference>
<dbReference type="Proteomes" id="UP000197174">
    <property type="component" value="Unassembled WGS sequence"/>
</dbReference>
<dbReference type="InterPro" id="IPR011032">
    <property type="entry name" value="GroES-like_sf"/>
</dbReference>
<organism evidence="11 12">
    <name type="scientific">Micromonospora wenchangensis</name>
    <dbReference type="NCBI Taxonomy" id="1185415"/>
    <lineage>
        <taxon>Bacteria</taxon>
        <taxon>Bacillati</taxon>
        <taxon>Actinomycetota</taxon>
        <taxon>Actinomycetes</taxon>
        <taxon>Micromonosporales</taxon>
        <taxon>Micromonosporaceae</taxon>
        <taxon>Micromonospora</taxon>
    </lineage>
</organism>
<dbReference type="InterPro" id="IPR009081">
    <property type="entry name" value="PP-bd_ACP"/>
</dbReference>
<dbReference type="Pfam" id="PF00698">
    <property type="entry name" value="Acyl_transf_1"/>
    <property type="match status" value="1"/>
</dbReference>
<dbReference type="InterPro" id="IPR020841">
    <property type="entry name" value="PKS_Beta-ketoAc_synthase_dom"/>
</dbReference>
<dbReference type="SUPFAM" id="SSF53901">
    <property type="entry name" value="Thiolase-like"/>
    <property type="match status" value="1"/>
</dbReference>
<evidence type="ECO:0000256" key="5">
    <source>
        <dbReference type="ARBA" id="ARBA00023315"/>
    </source>
</evidence>
<dbReference type="PANTHER" id="PTHR43775">
    <property type="entry name" value="FATTY ACID SYNTHASE"/>
    <property type="match status" value="1"/>
</dbReference>
<dbReference type="Pfam" id="PF08659">
    <property type="entry name" value="KR"/>
    <property type="match status" value="1"/>
</dbReference>
<dbReference type="GO" id="GO:0016491">
    <property type="term" value="F:oxidoreductase activity"/>
    <property type="evidence" value="ECO:0007669"/>
    <property type="project" value="InterPro"/>
</dbReference>
<dbReference type="Gene3D" id="3.90.180.10">
    <property type="entry name" value="Medium-chain alcohol dehydrogenases, catalytic domain"/>
    <property type="match status" value="1"/>
</dbReference>
<dbReference type="SMART" id="SM00829">
    <property type="entry name" value="PKS_ER"/>
    <property type="match status" value="1"/>
</dbReference>
<dbReference type="SUPFAM" id="SSF55048">
    <property type="entry name" value="Probable ACP-binding domain of malonyl-CoA ACP transacylase"/>
    <property type="match status" value="1"/>
</dbReference>
<evidence type="ECO:0000259" key="10">
    <source>
        <dbReference type="PROSITE" id="PS52019"/>
    </source>
</evidence>
<dbReference type="GO" id="GO:0004312">
    <property type="term" value="F:fatty acid synthase activity"/>
    <property type="evidence" value="ECO:0007669"/>
    <property type="project" value="TreeGrafter"/>
</dbReference>
<keyword evidence="1" id="KW-0596">Phosphopantetheine</keyword>
<dbReference type="InterPro" id="IPR036291">
    <property type="entry name" value="NAD(P)-bd_dom_sf"/>
</dbReference>
<dbReference type="InterPro" id="IPR049552">
    <property type="entry name" value="PKS_DH_N"/>
</dbReference>
<dbReference type="SUPFAM" id="SSF47336">
    <property type="entry name" value="ACP-like"/>
    <property type="match status" value="1"/>
</dbReference>
<dbReference type="Pfam" id="PF14765">
    <property type="entry name" value="PS-DH"/>
    <property type="match status" value="1"/>
</dbReference>
<dbReference type="InterPro" id="IPR001227">
    <property type="entry name" value="Ac_transferase_dom_sf"/>
</dbReference>
<evidence type="ECO:0000313" key="12">
    <source>
        <dbReference type="Proteomes" id="UP000197174"/>
    </source>
</evidence>
<dbReference type="InterPro" id="IPR050091">
    <property type="entry name" value="PKS_NRPS_Biosynth_Enz"/>
</dbReference>
<keyword evidence="4" id="KW-0511">Multifunctional enzyme</keyword>
<dbReference type="InterPro" id="IPR057326">
    <property type="entry name" value="KR_dom"/>
</dbReference>
<dbReference type="InterPro" id="IPR042104">
    <property type="entry name" value="PKS_dehydratase_sf"/>
</dbReference>
<keyword evidence="12" id="KW-1185">Reference proteome</keyword>
<dbReference type="InterPro" id="IPR013154">
    <property type="entry name" value="ADH-like_N"/>
</dbReference>
<dbReference type="InterPro" id="IPR020807">
    <property type="entry name" value="PKS_DH"/>
</dbReference>
<dbReference type="InterPro" id="IPR014030">
    <property type="entry name" value="Ketoacyl_synth_N"/>
</dbReference>
<dbReference type="Pfam" id="PF08240">
    <property type="entry name" value="ADH_N"/>
    <property type="match status" value="1"/>
</dbReference>
<dbReference type="Pfam" id="PF00550">
    <property type="entry name" value="PP-binding"/>
    <property type="match status" value="1"/>
</dbReference>
<evidence type="ECO:0000256" key="2">
    <source>
        <dbReference type="ARBA" id="ARBA00022553"/>
    </source>
</evidence>
<feature type="active site" description="Proton acceptor; for dehydratase activity" evidence="6">
    <location>
        <position position="1048"/>
    </location>
</feature>
<feature type="domain" description="Ketosynthase family 3 (KS3)" evidence="9">
    <location>
        <begin position="139"/>
        <end position="561"/>
    </location>
</feature>
<dbReference type="Pfam" id="PF00109">
    <property type="entry name" value="ketoacyl-synt"/>
    <property type="match status" value="1"/>
</dbReference>
<evidence type="ECO:0000256" key="6">
    <source>
        <dbReference type="PROSITE-ProRule" id="PRU01363"/>
    </source>
</evidence>
<dbReference type="Gene3D" id="3.10.129.110">
    <property type="entry name" value="Polyketide synthase dehydratase"/>
    <property type="match status" value="1"/>
</dbReference>
<accession>A0A246RTB2</accession>
<dbReference type="PROSITE" id="PS00606">
    <property type="entry name" value="KS3_1"/>
    <property type="match status" value="1"/>
</dbReference>
<dbReference type="GO" id="GO:0006633">
    <property type="term" value="P:fatty acid biosynthetic process"/>
    <property type="evidence" value="ECO:0007669"/>
    <property type="project" value="InterPro"/>
</dbReference>
<feature type="compositionally biased region" description="Low complexity" evidence="7">
    <location>
        <begin position="2160"/>
        <end position="2170"/>
    </location>
</feature>
<dbReference type="InterPro" id="IPR014031">
    <property type="entry name" value="Ketoacyl_synth_C"/>
</dbReference>
<keyword evidence="5" id="KW-0012">Acyltransferase</keyword>
<dbReference type="FunFam" id="3.40.47.10:FF:000019">
    <property type="entry name" value="Polyketide synthase type I"/>
    <property type="match status" value="1"/>
</dbReference>
<dbReference type="InterPro" id="IPR020843">
    <property type="entry name" value="ER"/>
</dbReference>
<dbReference type="InterPro" id="IPR013968">
    <property type="entry name" value="PKS_KR"/>
</dbReference>
<comment type="caution">
    <text evidence="11">The sequence shown here is derived from an EMBL/GenBank/DDBJ whole genome shotgun (WGS) entry which is preliminary data.</text>
</comment>
<evidence type="ECO:0000256" key="7">
    <source>
        <dbReference type="SAM" id="MobiDB-lite"/>
    </source>
</evidence>
<feature type="region of interest" description="Disordered" evidence="7">
    <location>
        <begin position="44"/>
        <end position="137"/>
    </location>
</feature>
<dbReference type="PROSITE" id="PS52004">
    <property type="entry name" value="KS3_2"/>
    <property type="match status" value="1"/>
</dbReference>
<dbReference type="InterPro" id="IPR016039">
    <property type="entry name" value="Thiolase-like"/>
</dbReference>
<dbReference type="SMART" id="SM00827">
    <property type="entry name" value="PKS_AT"/>
    <property type="match status" value="1"/>
</dbReference>
<dbReference type="GO" id="GO:0071770">
    <property type="term" value="P:DIM/DIP cell wall layer assembly"/>
    <property type="evidence" value="ECO:0007669"/>
    <property type="project" value="TreeGrafter"/>
</dbReference>
<evidence type="ECO:0000256" key="3">
    <source>
        <dbReference type="ARBA" id="ARBA00022679"/>
    </source>
</evidence>
<dbReference type="Gene3D" id="1.10.1200.10">
    <property type="entry name" value="ACP-like"/>
    <property type="match status" value="1"/>
</dbReference>
<dbReference type="Pfam" id="PF13602">
    <property type="entry name" value="ADH_zinc_N_2"/>
    <property type="match status" value="1"/>
</dbReference>
<evidence type="ECO:0000259" key="9">
    <source>
        <dbReference type="PROSITE" id="PS52004"/>
    </source>
</evidence>
<evidence type="ECO:0000256" key="4">
    <source>
        <dbReference type="ARBA" id="ARBA00023268"/>
    </source>
</evidence>
<dbReference type="SMART" id="SM00822">
    <property type="entry name" value="PKS_KR"/>
    <property type="match status" value="1"/>
</dbReference>
<dbReference type="Pfam" id="PF02801">
    <property type="entry name" value="Ketoacyl-synt_C"/>
    <property type="match status" value="1"/>
</dbReference>
<dbReference type="FunFam" id="3.40.366.10:FF:000002">
    <property type="entry name" value="Probable polyketide synthase 2"/>
    <property type="match status" value="1"/>
</dbReference>
<evidence type="ECO:0000256" key="1">
    <source>
        <dbReference type="ARBA" id="ARBA00022450"/>
    </source>
</evidence>
<dbReference type="SMART" id="SM00826">
    <property type="entry name" value="PKS_DH"/>
    <property type="match status" value="1"/>
</dbReference>
<dbReference type="InterPro" id="IPR018201">
    <property type="entry name" value="Ketoacyl_synth_AS"/>
</dbReference>
<name>A0A246RTB2_9ACTN</name>
<proteinExistence type="predicted"/>
<dbReference type="GO" id="GO:0031177">
    <property type="term" value="F:phosphopantetheine binding"/>
    <property type="evidence" value="ECO:0007669"/>
    <property type="project" value="InterPro"/>
</dbReference>
<keyword evidence="3" id="KW-0808">Transferase</keyword>
<dbReference type="InterPro" id="IPR032821">
    <property type="entry name" value="PKS_assoc"/>
</dbReference>
<keyword evidence="2" id="KW-0597">Phosphoprotein</keyword>
<dbReference type="Gene3D" id="3.40.366.10">
    <property type="entry name" value="Malonyl-Coenzyme A Acyl Carrier Protein, domain 2"/>
    <property type="match status" value="1"/>
</dbReference>
<dbReference type="GO" id="GO:0005886">
    <property type="term" value="C:plasma membrane"/>
    <property type="evidence" value="ECO:0007669"/>
    <property type="project" value="TreeGrafter"/>
</dbReference>
<feature type="compositionally biased region" description="Pro residues" evidence="7">
    <location>
        <begin position="2150"/>
        <end position="2159"/>
    </location>
</feature>
<dbReference type="PROSITE" id="PS52019">
    <property type="entry name" value="PKS_MFAS_DH"/>
    <property type="match status" value="1"/>
</dbReference>
<feature type="region of interest" description="Disordered" evidence="7">
    <location>
        <begin position="2150"/>
        <end position="2187"/>
    </location>
</feature>
<gene>
    <name evidence="11" type="ORF">B5D80_05070</name>
</gene>
<dbReference type="Gene3D" id="3.30.70.3290">
    <property type="match status" value="1"/>
</dbReference>
<dbReference type="EMBL" id="MZMV01000006">
    <property type="protein sequence ID" value="OWV11094.1"/>
    <property type="molecule type" value="Genomic_DNA"/>
</dbReference>
<sequence>MAIVMTLMVGVQSCCRFVPLDRTGCALVPDLWARTDRLPNYPSTTVVVDPRRPPRPPARAVVEPFSRTRSPPTAPGWKPRRWPRPEGERVCPPASVVSRAVPKRWPGDSGRSQHTTPRKAGRMTGRDESAHARAGTPGGTPVAVVGIGCRFPGADGLAQFWRLLSDGGDAITDVPASRYDIDAYHDPRPGTPNRIVSRRGGFLDQIDQFDAGYFGVAPREAERMDPQQRLLLETAAEALADAGLTRDRLSTTRTGVYVGGMSSAYGQLLSDASVLDLHAATGGARSFLAGRVSFAFDLRGPSMAVDCACSSSLAALHLAYQSVRNGETQLALAGGVNLVIAPEETIPFSAARMLAADGRCKFGSAHGDGFVRSEGVAVLVLKPLDRAEADGDAVHAVIYGSAVGNDGQSGGYLLTPSQPGQEETLRAAYADAGVPATLVDYVEAHGTGTPAGDPVELGALGAVTGAGRDGHCLVGSVKTNIGHTEAAAGLAGVIKAVLALQHREIPPSLHAAELTDAVDWAGLRLRLVRERTPWPQTDRPGLVGVSSFGISGTNAHVVLGEYTAPAPAPADGDEPDGDDTQLLVLSAPDREALTALAADYARFLGPGGDGRDLPLRDVCFSAATRRDHHENRLTAVGASPDDLVERLRAYAAGESRPRLGVTASAPVDGDRPTVVFVFPGQGSQWDGMGRELLARSPVFRDTLTRCDEVIRAEVGWSLLARLTGETDAPASIDTVQPTLWAMQTALCAVLRDWGIEPDHVVGHSMGEVAAAGAAGALSLADAGAVICRRSRLLRTVAGRGVMYSVELSAADAQAALAGHEHLVSVAVSNSPTSTVLSGDPQALATIVAGLDGRGVFCRQVRVDVASHSPQMDQLRDDLLAGLGDVTPRAGHVPLYSTVDDARCDGSGWDAAYWIRNLREPVRFGAAVAHLAGAGDTVFVEISPHPILLPAIQETLAATGTDGAAVGCLRRDEPERANLLDTVAALHRAGCPVDWHRVVGGPPPRYVRLPSYPWQRQRYWLTPTPAGRPAPHRVDRVVDPAREPYLLDHLVQGTVVVPGTAYVELLHTAAAGICGGQTPVLRDIRYLDALFLRPDQPPPALSTTFTPRGPDTWDVAVTGAETTHVTATVSRTPPPERRRLAVEATRAACPDHLTGDDFYRRFAARGNEWQGAFQGVAELWTGDGQALGRIEVPAGVDPAGYTCHPALLDACGQVLASLIPGDDRSSAFVLGGIDAVTIHPDPGVPGWAHAVAVTAWRSDSVCGDLVVADADGRVIVEIAGLRLQYLQPPDSVRDPDGWFHELRWQPLPALPDAHRPADRRLVFADRSGVGDALPADVRVFAGGGYQRLAADRYEIDPTAPAQYRRLLADVRAGFDGLAPTEVVHLWTLDAQQPDASVPAQQAAGDAERLGCGSVLRLLRALADAGLPEPPRLSLVTRGAHRVRDTDRTVSMWQGALWGLGRVVAHEHRELRCVLVDLDPAGPPAELTAALDRELAGAGPEDQVAVRDGQRYAARLLPTPTARPDDADVTHQIQVTSPGLLDGVRLVPVPRRPPGPGEVEVRADHLALNYRDVLIAMDLYPRLSDQPATMIGECAGTVTRVGPGVAGLRPGDEVVAISLRSPAAGHLCVDAHLVHRRPARLTAPEAATVPVALVTAYHSLVQLAQVRPGERVLIHHATGGVGLAAVQVARWRGAEVYATAGSPDKRALLRMMGVAHVSDSRSTGFADEIRDATRGEGVDVVLNTQAGEGLLKSVELLADRGRYVELSRRDLVDGTRLDLRLLARGASFFVVDVVDLGLNEPRRLGAILQETLALVQAGLLEPLPYRVFPATDLVGAFRHMAQARHVGKVLVSVGELTAPQPATPPVPHRPVRIDPTAGYLVTGGLGDLGRVVTDWLVREGARHIALTGRTPLDETGGADWLAELRRHGVRVAYEAVDVADEEAMRAVVGRLGSDGVAIRGVVHGAGVIEYRALSELDDRTLSAVLRPKVTGAAVLHRLFAGQPLDFFVLFSSGSAVLSSPMLGAYAAANAALDSLADQRRLAGQTALSVNWGFWSVGMPARVGREHGRAINPAGMDTFSPREGIEALRLLLARDATHGVVLPTDWRRWATAHPDAATSPLLRDLLADPAAVAAPAVAAPVAPVDPVPVVPWSPPTSPPPARPADTVATVTDAPPAPAPTRPAPVGTGEAGPGVAGTLTDRDAVERYLAQVLAEVLGMPSAQVHTRRPLKRQGLDSLMAVEVRTRVQRDLGMLLPIAKMLGGHSVAELAGEVFSQLGGAGRR</sequence>
<dbReference type="InterPro" id="IPR016035">
    <property type="entry name" value="Acyl_Trfase/lysoPLipase"/>
</dbReference>
<protein>
    <submittedName>
        <fullName evidence="11">Uncharacterized protein</fullName>
    </submittedName>
</protein>
<feature type="region of interest" description="N-terminal hotdog fold" evidence="6">
    <location>
        <begin position="1016"/>
        <end position="1135"/>
    </location>
</feature>
<dbReference type="PANTHER" id="PTHR43775:SF37">
    <property type="entry name" value="SI:DKEY-61P9.11"/>
    <property type="match status" value="1"/>
</dbReference>
<feature type="active site" description="Proton donor; for dehydratase activity" evidence="6">
    <location>
        <position position="1208"/>
    </location>
</feature>
<feature type="region of interest" description="C-terminal hotdog fold" evidence="6">
    <location>
        <begin position="1149"/>
        <end position="1291"/>
    </location>
</feature>